<dbReference type="OMA" id="FPSCTRQ"/>
<dbReference type="CDD" id="cd00218">
    <property type="entry name" value="GlcAT-I"/>
    <property type="match status" value="1"/>
</dbReference>
<dbReference type="GO" id="GO:0042285">
    <property type="term" value="F:xylosyltransferase activity"/>
    <property type="evidence" value="ECO:0000318"/>
    <property type="project" value="GO_Central"/>
</dbReference>
<dbReference type="Pfam" id="PF03360">
    <property type="entry name" value="Glyco_transf_43"/>
    <property type="match status" value="1"/>
</dbReference>
<dbReference type="EC" id="2.4.-.-" evidence="14"/>
<evidence type="ECO:0000256" key="2">
    <source>
        <dbReference type="ARBA" id="ARBA00007706"/>
    </source>
</evidence>
<evidence type="ECO:0000256" key="8">
    <source>
        <dbReference type="ARBA" id="ARBA00023034"/>
    </source>
</evidence>
<evidence type="ECO:0000313" key="16">
    <source>
        <dbReference type="EnsemblPlants" id="Ma11_p21240.1"/>
    </source>
</evidence>
<keyword evidence="7 14" id="KW-1133">Transmembrane helix</keyword>
<evidence type="ECO:0000256" key="11">
    <source>
        <dbReference type="ARBA" id="ARBA00023316"/>
    </source>
</evidence>
<dbReference type="GO" id="GO:0009834">
    <property type="term" value="P:plant-type secondary cell wall biogenesis"/>
    <property type="evidence" value="ECO:0000318"/>
    <property type="project" value="GO_Central"/>
</dbReference>
<dbReference type="PANTHER" id="PTHR10896:SF65">
    <property type="entry name" value="GALACTOSYLGALACTOSYLXYLOSYLPROTEIN 3-BETA-GLUCURONOSYLTRANSFERASE 3"/>
    <property type="match status" value="1"/>
</dbReference>
<keyword evidence="6 14" id="KW-0735">Signal-anchor</keyword>
<feature type="site" description="Interaction with galactose moiety of substrate glycoprotein" evidence="13">
    <location>
        <position position="245"/>
    </location>
</feature>
<dbReference type="SUPFAM" id="SSF53448">
    <property type="entry name" value="Nucleotide-diphospho-sugar transferases"/>
    <property type="match status" value="1"/>
</dbReference>
<dbReference type="InterPro" id="IPR005027">
    <property type="entry name" value="Glyco_trans_43"/>
</dbReference>
<keyword evidence="11 14" id="KW-0961">Cell wall biogenesis/degradation</keyword>
<keyword evidence="5 14" id="KW-0812">Transmembrane</keyword>
<feature type="binding site" evidence="12">
    <location>
        <position position="210"/>
    </location>
    <ligand>
        <name>Mn(2+)</name>
        <dbReference type="ChEBI" id="CHEBI:29035"/>
    </ligand>
</feature>
<dbReference type="EMBL" id="HG996475">
    <property type="protein sequence ID" value="CAG1865242.1"/>
    <property type="molecule type" value="Genomic_DNA"/>
</dbReference>
<dbReference type="Gene3D" id="3.90.550.10">
    <property type="entry name" value="Spore Coat Polysaccharide Biosynthesis Protein SpsA, Chain A"/>
    <property type="match status" value="1"/>
</dbReference>
<gene>
    <name evidence="15" type="ORF">GSMUA_03860.1</name>
</gene>
<evidence type="ECO:0000256" key="12">
    <source>
        <dbReference type="PIRSR" id="PIRSR605027-3"/>
    </source>
</evidence>
<feature type="transmembrane region" description="Helical" evidence="14">
    <location>
        <begin position="55"/>
        <end position="72"/>
    </location>
</feature>
<dbReference type="FunFam" id="3.90.550.10:FF:000064">
    <property type="entry name" value="Glycosyltransferases"/>
    <property type="match status" value="1"/>
</dbReference>
<dbReference type="FunCoup" id="A0A804LA82">
    <property type="interactions" value="1169"/>
</dbReference>
<evidence type="ECO:0000256" key="9">
    <source>
        <dbReference type="ARBA" id="ARBA00023136"/>
    </source>
</evidence>
<evidence type="ECO:0000256" key="10">
    <source>
        <dbReference type="ARBA" id="ARBA00023180"/>
    </source>
</evidence>
<evidence type="ECO:0000256" key="7">
    <source>
        <dbReference type="ARBA" id="ARBA00022989"/>
    </source>
</evidence>
<evidence type="ECO:0000313" key="17">
    <source>
        <dbReference type="Proteomes" id="UP000012960"/>
    </source>
</evidence>
<dbReference type="InterPro" id="IPR029044">
    <property type="entry name" value="Nucleotide-diphossugar_trans"/>
</dbReference>
<dbReference type="InParanoid" id="A0A804LA82"/>
<dbReference type="GO" id="GO:0015018">
    <property type="term" value="F:galactosylgalactosylxylosylprotein 3-beta-glucuronosyltransferase activity"/>
    <property type="evidence" value="ECO:0007669"/>
    <property type="project" value="InterPro"/>
</dbReference>
<comment type="similarity">
    <text evidence="2 14">Belongs to the glycosyltransferase 43 family.</text>
</comment>
<evidence type="ECO:0000256" key="6">
    <source>
        <dbReference type="ARBA" id="ARBA00022968"/>
    </source>
</evidence>
<organism evidence="16 17">
    <name type="scientific">Musa acuminata subsp. malaccensis</name>
    <name type="common">Wild banana</name>
    <name type="synonym">Musa malaccensis</name>
    <dbReference type="NCBI Taxonomy" id="214687"/>
    <lineage>
        <taxon>Eukaryota</taxon>
        <taxon>Viridiplantae</taxon>
        <taxon>Streptophyta</taxon>
        <taxon>Embryophyta</taxon>
        <taxon>Tracheophyta</taxon>
        <taxon>Spermatophyta</taxon>
        <taxon>Magnoliopsida</taxon>
        <taxon>Liliopsida</taxon>
        <taxon>Zingiberales</taxon>
        <taxon>Musaceae</taxon>
        <taxon>Musa</taxon>
    </lineage>
</organism>
<keyword evidence="9 14" id="KW-0472">Membrane</keyword>
<name>A0A804LA82_MUSAM</name>
<comment type="function">
    <text evidence="14">Involved in the synthesis of glucuronoxylan hemicellulose in secondary cell walls.</text>
</comment>
<dbReference type="Proteomes" id="UP000012960">
    <property type="component" value="Unplaced"/>
</dbReference>
<evidence type="ECO:0000256" key="3">
    <source>
        <dbReference type="ARBA" id="ARBA00022676"/>
    </source>
</evidence>
<dbReference type="PANTHER" id="PTHR10896">
    <property type="entry name" value="GALACTOSYLGALACTOSYLXYLOSYLPROTEIN 3-BETA-GLUCURONOSYLTRANSFERASE BETA-1,3-GLUCURONYLTRANSFERASE"/>
    <property type="match status" value="1"/>
</dbReference>
<reference evidence="16" key="2">
    <citation type="submission" date="2021-05" db="UniProtKB">
        <authorList>
            <consortium name="EnsemblPlants"/>
        </authorList>
    </citation>
    <scope>IDENTIFICATION</scope>
    <source>
        <strain evidence="16">subsp. malaccensis</strain>
    </source>
</reference>
<reference evidence="15" key="1">
    <citation type="submission" date="2021-03" db="EMBL/GenBank/DDBJ databases">
        <authorList>
            <consortium name="Genoscope - CEA"/>
            <person name="William W."/>
        </authorList>
    </citation>
    <scope>NUCLEOTIDE SEQUENCE</scope>
    <source>
        <strain evidence="15">Doubled-haploid Pahang</strain>
    </source>
</reference>
<proteinExistence type="inferred from homology"/>
<evidence type="ECO:0000313" key="15">
    <source>
        <dbReference type="EMBL" id="CAG1865242.1"/>
    </source>
</evidence>
<comment type="subcellular location">
    <subcellularLocation>
        <location evidence="1 14">Golgi apparatus membrane</location>
        <topology evidence="1 14">Single-pass type II membrane protein</topology>
    </subcellularLocation>
</comment>
<dbReference type="KEGG" id="mus:103972172"/>
<evidence type="ECO:0000256" key="1">
    <source>
        <dbReference type="ARBA" id="ARBA00004323"/>
    </source>
</evidence>
<dbReference type="GO" id="GO:0071555">
    <property type="term" value="P:cell wall organization"/>
    <property type="evidence" value="ECO:0007669"/>
    <property type="project" value="UniProtKB-KW"/>
</dbReference>
<dbReference type="EnsemblPlants" id="Ma11_t21240.1">
    <property type="protein sequence ID" value="Ma11_p21240.1"/>
    <property type="gene ID" value="Ma11_g21240"/>
</dbReference>
<keyword evidence="17" id="KW-1185">Reference proteome</keyword>
<protein>
    <recommendedName>
        <fullName evidence="14">Glycosyltransferases</fullName>
        <ecNumber evidence="14">2.4.-.-</ecNumber>
    </recommendedName>
</protein>
<keyword evidence="12" id="KW-0479">Metal-binding</keyword>
<keyword evidence="4 14" id="KW-0808">Transferase</keyword>
<dbReference type="Gramene" id="Ma11_t21240.1">
    <property type="protein sequence ID" value="Ma11_p21240.1"/>
    <property type="gene ID" value="Ma11_g21240"/>
</dbReference>
<keyword evidence="12" id="KW-0464">Manganese</keyword>
<evidence type="ECO:0000256" key="14">
    <source>
        <dbReference type="RuleBase" id="RU363127"/>
    </source>
</evidence>
<dbReference type="AlphaFoldDB" id="A0A804LA82"/>
<dbReference type="GO" id="GO:0046872">
    <property type="term" value="F:metal ion binding"/>
    <property type="evidence" value="ECO:0007669"/>
    <property type="project" value="UniProtKB-KW"/>
</dbReference>
<dbReference type="GO" id="GO:0010417">
    <property type="term" value="P:glucuronoxylan biosynthetic process"/>
    <property type="evidence" value="ECO:0000318"/>
    <property type="project" value="GO_Central"/>
</dbReference>
<sequence>MASIRRAPFAAVRDRPSKGQSLLGRPAQSSPSLLHGLRCLLGGLPARRGPWRRSFLRALLFAFLVGFFWGLFSFPDLDDAGSLAPPHGFFFDPVRSANATAAEEPVDPFSKLLIIVTPTYNRASQGYHLNRLAHTLKLVPPPLLWIVVETKTATLETADILMRSGVMYRHLVCRKNTSVSLHRDVRQRHTALKHIRHHRLDGIVYFADDDNVYSLDLFERLRRIRRFGTWPVAMLSQSKNKAILEGPVCSGGRVIGWHTNEKGNNLRRFHVDMSGFAFNSTVLWNPKRWMYPKDAIELLDTVSEGFEDTGFIEHIVEDEHQMEGLPDDCSRIMNWRMHLEAKNRVYPRGWQTSKNLDAIIPLK</sequence>
<comment type="cofactor">
    <cofactor evidence="12">
        <name>Mn(2+)</name>
        <dbReference type="ChEBI" id="CHEBI:29035"/>
    </cofactor>
</comment>
<dbReference type="OrthoDB" id="675023at2759"/>
<dbReference type="GO" id="GO:0000139">
    <property type="term" value="C:Golgi membrane"/>
    <property type="evidence" value="ECO:0000318"/>
    <property type="project" value="GO_Central"/>
</dbReference>
<evidence type="ECO:0000256" key="5">
    <source>
        <dbReference type="ARBA" id="ARBA00022692"/>
    </source>
</evidence>
<accession>A0A804LA82</accession>
<keyword evidence="8 14" id="KW-0333">Golgi apparatus</keyword>
<keyword evidence="3" id="KW-0328">Glycosyltransferase</keyword>
<keyword evidence="10" id="KW-0325">Glycoprotein</keyword>
<evidence type="ECO:0000256" key="4">
    <source>
        <dbReference type="ARBA" id="ARBA00022679"/>
    </source>
</evidence>
<evidence type="ECO:0000256" key="13">
    <source>
        <dbReference type="PIRSR" id="PIRSR605027-4"/>
    </source>
</evidence>